<proteinExistence type="predicted"/>
<accession>A0A6J4VH78</accession>
<gene>
    <name evidence="2" type="ORF">AVDCRST_MAG49-4544</name>
</gene>
<evidence type="ECO:0000256" key="1">
    <source>
        <dbReference type="SAM" id="MobiDB-lite"/>
    </source>
</evidence>
<dbReference type="AlphaFoldDB" id="A0A6J4VH78"/>
<feature type="compositionally biased region" description="Basic and acidic residues" evidence="1">
    <location>
        <begin position="1"/>
        <end position="10"/>
    </location>
</feature>
<organism evidence="2">
    <name type="scientific">uncultured Thermomicrobiales bacterium</name>
    <dbReference type="NCBI Taxonomy" id="1645740"/>
    <lineage>
        <taxon>Bacteria</taxon>
        <taxon>Pseudomonadati</taxon>
        <taxon>Thermomicrobiota</taxon>
        <taxon>Thermomicrobia</taxon>
        <taxon>Thermomicrobiales</taxon>
        <taxon>environmental samples</taxon>
    </lineage>
</organism>
<protein>
    <submittedName>
        <fullName evidence="2">Uncharacterized protein</fullName>
    </submittedName>
</protein>
<reference evidence="2" key="1">
    <citation type="submission" date="2020-02" db="EMBL/GenBank/DDBJ databases">
        <authorList>
            <person name="Meier V. D."/>
        </authorList>
    </citation>
    <scope>NUCLEOTIDE SEQUENCE</scope>
    <source>
        <strain evidence="2">AVDCRST_MAG49</strain>
    </source>
</reference>
<dbReference type="EMBL" id="CADCWG010000319">
    <property type="protein sequence ID" value="CAA9578779.1"/>
    <property type="molecule type" value="Genomic_DNA"/>
</dbReference>
<name>A0A6J4VH78_9BACT</name>
<sequence>MQDATQRADDQTVATIEAPPDDPGATFADDSRNAFGETMPADATGWAEALADETPAATSVSAGGAGDTAG</sequence>
<evidence type="ECO:0000313" key="2">
    <source>
        <dbReference type="EMBL" id="CAA9578779.1"/>
    </source>
</evidence>
<feature type="region of interest" description="Disordered" evidence="1">
    <location>
        <begin position="1"/>
        <end position="43"/>
    </location>
</feature>